<comment type="caution">
    <text evidence="1">The sequence shown here is derived from an EMBL/GenBank/DDBJ whole genome shotgun (WGS) entry which is preliminary data.</text>
</comment>
<sequence>MEFHACSICCVNTWTISAGCGGCWSFHPMISHTCSIGDRSGDLAGQGSMSIEHVALQQRCESKRYTVGKLQLECCS</sequence>
<evidence type="ECO:0000313" key="2">
    <source>
        <dbReference type="Proteomes" id="UP000887159"/>
    </source>
</evidence>
<proteinExistence type="predicted"/>
<gene>
    <name evidence="1" type="ORF">TNCV_1355051</name>
</gene>
<accession>A0A8X6VD03</accession>
<organism evidence="1 2">
    <name type="scientific">Trichonephila clavipes</name>
    <name type="common">Golden silk orbweaver</name>
    <name type="synonym">Nephila clavipes</name>
    <dbReference type="NCBI Taxonomy" id="2585209"/>
    <lineage>
        <taxon>Eukaryota</taxon>
        <taxon>Metazoa</taxon>
        <taxon>Ecdysozoa</taxon>
        <taxon>Arthropoda</taxon>
        <taxon>Chelicerata</taxon>
        <taxon>Arachnida</taxon>
        <taxon>Araneae</taxon>
        <taxon>Araneomorphae</taxon>
        <taxon>Entelegynae</taxon>
        <taxon>Araneoidea</taxon>
        <taxon>Nephilidae</taxon>
        <taxon>Trichonephila</taxon>
    </lineage>
</organism>
<reference evidence="1" key="1">
    <citation type="submission" date="2020-08" db="EMBL/GenBank/DDBJ databases">
        <title>Multicomponent nature underlies the extraordinary mechanical properties of spider dragline silk.</title>
        <authorList>
            <person name="Kono N."/>
            <person name="Nakamura H."/>
            <person name="Mori M."/>
            <person name="Yoshida Y."/>
            <person name="Ohtoshi R."/>
            <person name="Malay A.D."/>
            <person name="Moran D.A.P."/>
            <person name="Tomita M."/>
            <person name="Numata K."/>
            <person name="Arakawa K."/>
        </authorList>
    </citation>
    <scope>NUCLEOTIDE SEQUENCE</scope>
</reference>
<dbReference type="EMBL" id="BMAU01021280">
    <property type="protein sequence ID" value="GFY08089.1"/>
    <property type="molecule type" value="Genomic_DNA"/>
</dbReference>
<name>A0A8X6VD03_TRICX</name>
<dbReference type="AlphaFoldDB" id="A0A8X6VD03"/>
<evidence type="ECO:0000313" key="1">
    <source>
        <dbReference type="EMBL" id="GFY08089.1"/>
    </source>
</evidence>
<dbReference type="Proteomes" id="UP000887159">
    <property type="component" value="Unassembled WGS sequence"/>
</dbReference>
<keyword evidence="2" id="KW-1185">Reference proteome</keyword>
<protein>
    <submittedName>
        <fullName evidence="1">Uncharacterized protein</fullName>
    </submittedName>
</protein>